<feature type="transmembrane region" description="Helical" evidence="2">
    <location>
        <begin position="165"/>
        <end position="185"/>
    </location>
</feature>
<name>A0A117J522_TRASO</name>
<proteinExistence type="predicted"/>
<evidence type="ECO:0000256" key="1">
    <source>
        <dbReference type="SAM" id="MobiDB-lite"/>
    </source>
</evidence>
<evidence type="ECO:0000256" key="2">
    <source>
        <dbReference type="SAM" id="Phobius"/>
    </source>
</evidence>
<evidence type="ECO:0000313" key="3">
    <source>
        <dbReference type="EMBL" id="KUH58903.1"/>
    </source>
</evidence>
<reference evidence="3 4" key="1">
    <citation type="submission" date="2015-12" db="EMBL/GenBank/DDBJ databases">
        <title>Draft Genome Sequence of Olsenella scatoligenes SK9K4T; a Producer of 3-Methylindole- (skatole) and 4-Methylphenol- (p-cresol) Isolated from Pig Feces.</title>
        <authorList>
            <person name="Li X."/>
            <person name="Borg B."/>
            <person name="Canibe N."/>
        </authorList>
    </citation>
    <scope>NUCLEOTIDE SEQUENCE [LARGE SCALE GENOMIC DNA]</scope>
    <source>
        <strain evidence="3 4">SK9K4</strain>
    </source>
</reference>
<dbReference type="SUPFAM" id="SSF53187">
    <property type="entry name" value="Zn-dependent exopeptidases"/>
    <property type="match status" value="2"/>
</dbReference>
<feature type="compositionally biased region" description="Low complexity" evidence="1">
    <location>
        <begin position="265"/>
        <end position="277"/>
    </location>
</feature>
<evidence type="ECO:0008006" key="5">
    <source>
        <dbReference type="Google" id="ProtNLM"/>
    </source>
</evidence>
<feature type="compositionally biased region" description="Basic and acidic residues" evidence="1">
    <location>
        <begin position="419"/>
        <end position="447"/>
    </location>
</feature>
<organism evidence="3 4">
    <name type="scientific">Tractidigestivibacter scatoligenes</name>
    <name type="common">Olsenella scatoligenes</name>
    <dbReference type="NCBI Taxonomy" id="1299998"/>
    <lineage>
        <taxon>Bacteria</taxon>
        <taxon>Bacillati</taxon>
        <taxon>Actinomycetota</taxon>
        <taxon>Coriobacteriia</taxon>
        <taxon>Coriobacteriales</taxon>
        <taxon>Atopobiaceae</taxon>
        <taxon>Tractidigestivibacter</taxon>
    </lineage>
</organism>
<accession>A0A117J522</accession>
<feature type="compositionally biased region" description="Low complexity" evidence="1">
    <location>
        <begin position="552"/>
        <end position="563"/>
    </location>
</feature>
<sequence>MYSMAMTHDYMDYLEDQIGISPANSQEELQAAQTIADLMRQHDVDVNVEEFDAPGLGRMVRCVLLALMFIGTVLSGTGVSALGVILAVVPAALLMLDALGIGGGFLSKLGPSARSQNVVAVHHATGELVAKGNRPIVVVAHYDSPHDSFLYGSPLSRYIPMLRKALKWLVPAVGICALLQVFSFLPAPFRSVLWVLGILLAIPLAAFGADGIYQKFSRCSLGSNDNKSSVAALLGILDNVRPSGEKPVSQRAIEREQREQEAARAAELAASQAETVPEPAPASEPEPEEVVGVRHGKDVIAALGILPADCEIEYVDSSRNMRASSYDADETSELPGSPVRAGARIDAETEVDTADSTESLPKPMPSRTTDASVEPAPATPAADVDATAEVPTPGAAGVDVDAAAPAEGAAADTPAPAPEKTRFFDRKKLASMFDRFESRGVGEKDDSGLTATPNDDLGSTRPTAPTPRKRPEKPDDPNWGKSNFKPQVSDVARRAALFDLPDPSQMSDPLASDPDATRLAPSRTAATPSRRSMGNLLSDADARNAQRIRSSVPDPDVPVITPAPATPAPVQEPVDAQQDGLDVISADDLGMQQEPEPEHRSERHHFNFFNRSKDNAGGRSRNQAMRGGNWLSDDPENWDDSSDSDSWKGGATTRSGLRLVDDVPADASDDPNATAPADGSSLAETPYDAEQNEPTADGAPNEETVEAPADVPTEEDLRAAVLHMGDDELVCHDIWFVALGASDLDHVGMRSFLTEHRSAIRGAFLVNLDCVGAGDLSLLTHEGFEPTRRADRRLLRLLTGTAADLHVDLKTHTYDWADTDASVAMRTSVRAVTVMGLGENGLPALSRTEQDVPENVDGDQAASVAELVTEMIRRS</sequence>
<feature type="region of interest" description="Disordered" evidence="1">
    <location>
        <begin position="243"/>
        <end position="292"/>
    </location>
</feature>
<keyword evidence="4" id="KW-1185">Reference proteome</keyword>
<feature type="region of interest" description="Disordered" evidence="1">
    <location>
        <begin position="325"/>
        <end position="711"/>
    </location>
</feature>
<feature type="transmembrane region" description="Helical" evidence="2">
    <location>
        <begin position="191"/>
        <end position="213"/>
    </location>
</feature>
<comment type="caution">
    <text evidence="3">The sequence shown here is derived from an EMBL/GenBank/DDBJ whole genome shotgun (WGS) entry which is preliminary data.</text>
</comment>
<keyword evidence="2" id="KW-0472">Membrane</keyword>
<keyword evidence="2" id="KW-0812">Transmembrane</keyword>
<feature type="compositionally biased region" description="Basic and acidic residues" evidence="1">
    <location>
        <begin position="596"/>
        <end position="616"/>
    </location>
</feature>
<gene>
    <name evidence="3" type="ORF">AUL39_00700</name>
</gene>
<feature type="compositionally biased region" description="Basic and acidic residues" evidence="1">
    <location>
        <begin position="252"/>
        <end position="264"/>
    </location>
</feature>
<feature type="transmembrane region" description="Helical" evidence="2">
    <location>
        <begin position="59"/>
        <end position="78"/>
    </location>
</feature>
<protein>
    <recommendedName>
        <fullName evidence="5">Peptidase M28 domain-containing protein</fullName>
    </recommendedName>
</protein>
<dbReference type="Gene3D" id="3.40.630.10">
    <property type="entry name" value="Zn peptidases"/>
    <property type="match status" value="2"/>
</dbReference>
<dbReference type="Proteomes" id="UP000054078">
    <property type="component" value="Unassembled WGS sequence"/>
</dbReference>
<keyword evidence="2" id="KW-1133">Transmembrane helix</keyword>
<evidence type="ECO:0000313" key="4">
    <source>
        <dbReference type="Proteomes" id="UP000054078"/>
    </source>
</evidence>
<feature type="compositionally biased region" description="Low complexity" evidence="1">
    <location>
        <begin position="373"/>
        <end position="414"/>
    </location>
</feature>
<dbReference type="STRING" id="1299998.AUL39_00700"/>
<dbReference type="EMBL" id="LOJF01000001">
    <property type="protein sequence ID" value="KUH58903.1"/>
    <property type="molecule type" value="Genomic_DNA"/>
</dbReference>
<feature type="compositionally biased region" description="Acidic residues" evidence="1">
    <location>
        <begin position="633"/>
        <end position="643"/>
    </location>
</feature>
<dbReference type="AlphaFoldDB" id="A0A117J522"/>